<protein>
    <submittedName>
        <fullName evidence="1">Uncharacterized protein</fullName>
    </submittedName>
</protein>
<dbReference type="Proteomes" id="UP001066276">
    <property type="component" value="Chromosome 7"/>
</dbReference>
<evidence type="ECO:0000313" key="1">
    <source>
        <dbReference type="EMBL" id="KAJ1132866.1"/>
    </source>
</evidence>
<dbReference type="EMBL" id="JANPWB010000011">
    <property type="protein sequence ID" value="KAJ1132866.1"/>
    <property type="molecule type" value="Genomic_DNA"/>
</dbReference>
<sequence>MQRKGTPLPLVGQYETTTDWVPRAPYLWWDSTRHPQPWCRGPFTSGGTVRDSHRKGAAGPLPLVGQYETAADWVPWAPYLWWDSTRQPRTGYCGPLTSGGTVRDSHRKGAAGPLPLVGQYETATDWVLRAPYLWWDSMRQPQPGCRGPLTSGGTARDSHRLGAAGPLPLVGQYETATDRVLRAPYLWWDSTRQPQIGCFGPLTSGGTVRDSHGLGAAGPLPLVGQYETATDWVPRAPYLWWDSTRQPRTGCHGPLTSGGTVRDSHSLGAVGPLPLAGQRVGLVGRLLLQGGGQASQALRTALHCGKEAKFMNGGKREVEETQHIDTTAEAGPLWALNVLFKEPSPVTMSWSLSDSI</sequence>
<evidence type="ECO:0000313" key="2">
    <source>
        <dbReference type="Proteomes" id="UP001066276"/>
    </source>
</evidence>
<name>A0AAV7PZZ9_PLEWA</name>
<accession>A0AAV7PZZ9</accession>
<proteinExistence type="predicted"/>
<dbReference type="AlphaFoldDB" id="A0AAV7PZZ9"/>
<comment type="caution">
    <text evidence="1">The sequence shown here is derived from an EMBL/GenBank/DDBJ whole genome shotgun (WGS) entry which is preliminary data.</text>
</comment>
<gene>
    <name evidence="1" type="ORF">NDU88_011167</name>
</gene>
<organism evidence="1 2">
    <name type="scientific">Pleurodeles waltl</name>
    <name type="common">Iberian ribbed newt</name>
    <dbReference type="NCBI Taxonomy" id="8319"/>
    <lineage>
        <taxon>Eukaryota</taxon>
        <taxon>Metazoa</taxon>
        <taxon>Chordata</taxon>
        <taxon>Craniata</taxon>
        <taxon>Vertebrata</taxon>
        <taxon>Euteleostomi</taxon>
        <taxon>Amphibia</taxon>
        <taxon>Batrachia</taxon>
        <taxon>Caudata</taxon>
        <taxon>Salamandroidea</taxon>
        <taxon>Salamandridae</taxon>
        <taxon>Pleurodelinae</taxon>
        <taxon>Pleurodeles</taxon>
    </lineage>
</organism>
<reference evidence="1" key="1">
    <citation type="journal article" date="2022" name="bioRxiv">
        <title>Sequencing and chromosome-scale assembly of the giantPleurodeles waltlgenome.</title>
        <authorList>
            <person name="Brown T."/>
            <person name="Elewa A."/>
            <person name="Iarovenko S."/>
            <person name="Subramanian E."/>
            <person name="Araus A.J."/>
            <person name="Petzold A."/>
            <person name="Susuki M."/>
            <person name="Suzuki K.-i.T."/>
            <person name="Hayashi T."/>
            <person name="Toyoda A."/>
            <person name="Oliveira C."/>
            <person name="Osipova E."/>
            <person name="Leigh N.D."/>
            <person name="Simon A."/>
            <person name="Yun M.H."/>
        </authorList>
    </citation>
    <scope>NUCLEOTIDE SEQUENCE</scope>
    <source>
        <strain evidence="1">20211129_DDA</strain>
        <tissue evidence="1">Liver</tissue>
    </source>
</reference>
<keyword evidence="2" id="KW-1185">Reference proteome</keyword>